<gene>
    <name evidence="2" type="ORF">L596_013416</name>
</gene>
<evidence type="ECO:0000313" key="2">
    <source>
        <dbReference type="EMBL" id="TKR89289.1"/>
    </source>
</evidence>
<comment type="caution">
    <text evidence="2">The sequence shown here is derived from an EMBL/GenBank/DDBJ whole genome shotgun (WGS) entry which is preliminary data.</text>
</comment>
<reference evidence="2 3" key="2">
    <citation type="journal article" date="2019" name="G3 (Bethesda)">
        <title>Hybrid Assembly of the Genome of the Entomopathogenic Nematode Steinernema carpocapsae Identifies the X-Chromosome.</title>
        <authorList>
            <person name="Serra L."/>
            <person name="Macchietto M."/>
            <person name="Macias-Munoz A."/>
            <person name="McGill C.J."/>
            <person name="Rodriguez I.M."/>
            <person name="Rodriguez B."/>
            <person name="Murad R."/>
            <person name="Mortazavi A."/>
        </authorList>
    </citation>
    <scope>NUCLEOTIDE SEQUENCE [LARGE SCALE GENOMIC DNA]</scope>
    <source>
        <strain evidence="2 3">ALL</strain>
    </source>
</reference>
<feature type="compositionally biased region" description="Basic and acidic residues" evidence="1">
    <location>
        <begin position="64"/>
        <end position="75"/>
    </location>
</feature>
<proteinExistence type="predicted"/>
<evidence type="ECO:0000313" key="3">
    <source>
        <dbReference type="Proteomes" id="UP000298663"/>
    </source>
</evidence>
<feature type="region of interest" description="Disordered" evidence="1">
    <location>
        <begin position="17"/>
        <end position="46"/>
    </location>
</feature>
<dbReference type="Proteomes" id="UP000298663">
    <property type="component" value="Unassembled WGS sequence"/>
</dbReference>
<feature type="region of interest" description="Disordered" evidence="1">
    <location>
        <begin position="61"/>
        <end position="84"/>
    </location>
</feature>
<organism evidence="2 3">
    <name type="scientific">Steinernema carpocapsae</name>
    <name type="common">Entomopathogenic nematode</name>
    <dbReference type="NCBI Taxonomy" id="34508"/>
    <lineage>
        <taxon>Eukaryota</taxon>
        <taxon>Metazoa</taxon>
        <taxon>Ecdysozoa</taxon>
        <taxon>Nematoda</taxon>
        <taxon>Chromadorea</taxon>
        <taxon>Rhabditida</taxon>
        <taxon>Tylenchina</taxon>
        <taxon>Panagrolaimomorpha</taxon>
        <taxon>Strongyloidoidea</taxon>
        <taxon>Steinernematidae</taxon>
        <taxon>Steinernema</taxon>
    </lineage>
</organism>
<keyword evidence="3" id="KW-1185">Reference proteome</keyword>
<dbReference type="EMBL" id="AZBU02000003">
    <property type="protein sequence ID" value="TKR89289.1"/>
    <property type="molecule type" value="Genomic_DNA"/>
</dbReference>
<reference evidence="2 3" key="1">
    <citation type="journal article" date="2015" name="Genome Biol.">
        <title>Comparative genomics of Steinernema reveals deeply conserved gene regulatory networks.</title>
        <authorList>
            <person name="Dillman A.R."/>
            <person name="Macchietto M."/>
            <person name="Porter C.F."/>
            <person name="Rogers A."/>
            <person name="Williams B."/>
            <person name="Antoshechkin I."/>
            <person name="Lee M.M."/>
            <person name="Goodwin Z."/>
            <person name="Lu X."/>
            <person name="Lewis E.E."/>
            <person name="Goodrich-Blair H."/>
            <person name="Stock S.P."/>
            <person name="Adams B.J."/>
            <person name="Sternberg P.W."/>
            <person name="Mortazavi A."/>
        </authorList>
    </citation>
    <scope>NUCLEOTIDE SEQUENCE [LARGE SCALE GENOMIC DNA]</scope>
    <source>
        <strain evidence="2 3">ALL</strain>
    </source>
</reference>
<name>A0A4U5P029_STECR</name>
<accession>A0A4U5P029</accession>
<sequence length="84" mass="9770">MRGMRNCKRKETLMLKETSKVRPPAFIHDGSSLRDSDSIDDPQNSMIENHPMITLCQNRGNETTVRETEDREGYTTREMNIIQN</sequence>
<protein>
    <submittedName>
        <fullName evidence="2">Uncharacterized protein</fullName>
    </submittedName>
</protein>
<dbReference type="AlphaFoldDB" id="A0A4U5P029"/>
<evidence type="ECO:0000256" key="1">
    <source>
        <dbReference type="SAM" id="MobiDB-lite"/>
    </source>
</evidence>